<name>A0A2S0RCH2_9FLAO</name>
<dbReference type="KEGG" id="fmg:HYN48_02020"/>
<feature type="compositionally biased region" description="Polar residues" evidence="1">
    <location>
        <begin position="44"/>
        <end position="53"/>
    </location>
</feature>
<evidence type="ECO:0000256" key="1">
    <source>
        <dbReference type="SAM" id="MobiDB-lite"/>
    </source>
</evidence>
<dbReference type="AlphaFoldDB" id="A0A2S0RCH2"/>
<sequence>MPPAGLSVAIFLHSAALHEDFLRFATDNPKRISTAIPNAAARTGHQSGKSNLQYPGPRLPGTHTPSYSK</sequence>
<protein>
    <submittedName>
        <fullName evidence="2">Uncharacterized protein</fullName>
    </submittedName>
</protein>
<dbReference type="EMBL" id="CP028811">
    <property type="protein sequence ID" value="AWA28958.1"/>
    <property type="molecule type" value="Genomic_DNA"/>
</dbReference>
<evidence type="ECO:0000313" key="3">
    <source>
        <dbReference type="Proteomes" id="UP000244193"/>
    </source>
</evidence>
<gene>
    <name evidence="2" type="ORF">HYN48_02020</name>
</gene>
<organism evidence="2 3">
    <name type="scientific">Flavobacterium magnum</name>
    <dbReference type="NCBI Taxonomy" id="2162713"/>
    <lineage>
        <taxon>Bacteria</taxon>
        <taxon>Pseudomonadati</taxon>
        <taxon>Bacteroidota</taxon>
        <taxon>Flavobacteriia</taxon>
        <taxon>Flavobacteriales</taxon>
        <taxon>Flavobacteriaceae</taxon>
        <taxon>Flavobacterium</taxon>
    </lineage>
</organism>
<keyword evidence="3" id="KW-1185">Reference proteome</keyword>
<feature type="region of interest" description="Disordered" evidence="1">
    <location>
        <begin position="39"/>
        <end position="69"/>
    </location>
</feature>
<proteinExistence type="predicted"/>
<evidence type="ECO:0000313" key="2">
    <source>
        <dbReference type="EMBL" id="AWA28958.1"/>
    </source>
</evidence>
<dbReference type="Proteomes" id="UP000244193">
    <property type="component" value="Chromosome"/>
</dbReference>
<accession>A0A2S0RCH2</accession>
<reference evidence="2 3" key="1">
    <citation type="submission" date="2018-04" db="EMBL/GenBank/DDBJ databases">
        <title>Genome sequencing of Flavobacterium sp. HYN0048.</title>
        <authorList>
            <person name="Yi H."/>
            <person name="Baek C."/>
        </authorList>
    </citation>
    <scope>NUCLEOTIDE SEQUENCE [LARGE SCALE GENOMIC DNA]</scope>
    <source>
        <strain evidence="2 3">HYN0048</strain>
    </source>
</reference>